<accession>A0A653AXW3</accession>
<dbReference type="EMBL" id="LR130779">
    <property type="protein sequence ID" value="VDN61224.1"/>
    <property type="molecule type" value="Genomic_DNA"/>
</dbReference>
<proteinExistence type="predicted"/>
<protein>
    <submittedName>
        <fullName evidence="2">Uncharacterized protein</fullName>
    </submittedName>
</protein>
<feature type="region of interest" description="Disordered" evidence="1">
    <location>
        <begin position="1"/>
        <end position="69"/>
    </location>
</feature>
<reference evidence="2" key="1">
    <citation type="submission" date="2018-11" db="EMBL/GenBank/DDBJ databases">
        <authorList>
            <consortium name="Genoscope - CEA"/>
            <person name="William W."/>
        </authorList>
    </citation>
    <scope>NUCLEOTIDE SEQUENCE [LARGE SCALE GENOMIC DNA]</scope>
    <source>
        <strain evidence="2">T9AD</strain>
    </source>
</reference>
<gene>
    <name evidence="2" type="ORF">POT9AD_0233</name>
</gene>
<name>A0A653AXW3_ECTOL</name>
<sequence length="69" mass="7655">MHDPTQPDPTYQPPKVTERRRPPEPGSFSEPGFQPKRRGDTDKSMPPQQSPGSLAGAPDGRHTLDAKHR</sequence>
<feature type="compositionally biased region" description="Basic and acidic residues" evidence="1">
    <location>
        <begin position="59"/>
        <end position="69"/>
    </location>
</feature>
<evidence type="ECO:0000256" key="1">
    <source>
        <dbReference type="SAM" id="MobiDB-lite"/>
    </source>
</evidence>
<feature type="compositionally biased region" description="Pro residues" evidence="1">
    <location>
        <begin position="1"/>
        <end position="12"/>
    </location>
</feature>
<organism evidence="2">
    <name type="scientific">Ectopseudomonas oleovorans</name>
    <name type="common">Pseudomonas oleovorans</name>
    <dbReference type="NCBI Taxonomy" id="301"/>
    <lineage>
        <taxon>Bacteria</taxon>
        <taxon>Pseudomonadati</taxon>
        <taxon>Pseudomonadota</taxon>
        <taxon>Gammaproteobacteria</taxon>
        <taxon>Pseudomonadales</taxon>
        <taxon>Pseudomonadaceae</taxon>
        <taxon>Ectopseudomonas</taxon>
    </lineage>
</organism>
<evidence type="ECO:0000313" key="2">
    <source>
        <dbReference type="EMBL" id="VDN61224.1"/>
    </source>
</evidence>
<dbReference type="AlphaFoldDB" id="A0A653AXW3"/>